<keyword evidence="3" id="KW-1185">Reference proteome</keyword>
<proteinExistence type="predicted"/>
<comment type="caution">
    <text evidence="2">The sequence shown here is derived from an EMBL/GenBank/DDBJ whole genome shotgun (WGS) entry which is preliminary data.</text>
</comment>
<name>A0A8H6J4G4_9PEZI</name>
<gene>
    <name evidence="2" type="ORF">CPLU01_15926</name>
</gene>
<sequence length="227" mass="25132">MVPVPRDLRMWKEQVTKEGVGKKTLGEIERTSGSKIPHPAFLQLRAVWLEQKFASESIKALQDAGLIGDFTELIKTVVTPGSHEADTFHNFLVNIRGSREQNNPKTPASQSDESLINAPAVQLQFGSFVVPLVYWRQLKPAAPDRVLASTLPRRDIGKQSVPPLNYDKEPLQHSPSRQLDSDVDNILGLFTSMDIDTPSKVRSRTSLLHNYPTGATVSAPRVPPPIP</sequence>
<reference evidence="2" key="1">
    <citation type="journal article" date="2020" name="Phytopathology">
        <title>Genome Sequence Resources of Colletotrichum truncatum, C. plurivorum, C. musicola, and C. sojae: Four Species Pathogenic to Soybean (Glycine max).</title>
        <authorList>
            <person name="Rogerio F."/>
            <person name="Boufleur T.R."/>
            <person name="Ciampi-Guillardi M."/>
            <person name="Sukno S.A."/>
            <person name="Thon M.R."/>
            <person name="Massola Junior N.S."/>
            <person name="Baroncelli R."/>
        </authorList>
    </citation>
    <scope>NUCLEOTIDE SEQUENCE</scope>
    <source>
        <strain evidence="2">LFN00145</strain>
    </source>
</reference>
<evidence type="ECO:0000313" key="3">
    <source>
        <dbReference type="Proteomes" id="UP000654918"/>
    </source>
</evidence>
<dbReference type="Proteomes" id="UP000654918">
    <property type="component" value="Unassembled WGS sequence"/>
</dbReference>
<dbReference type="EMBL" id="WIGO01000701">
    <property type="protein sequence ID" value="KAF6806182.1"/>
    <property type="molecule type" value="Genomic_DNA"/>
</dbReference>
<organism evidence="2 3">
    <name type="scientific">Colletotrichum plurivorum</name>
    <dbReference type="NCBI Taxonomy" id="2175906"/>
    <lineage>
        <taxon>Eukaryota</taxon>
        <taxon>Fungi</taxon>
        <taxon>Dikarya</taxon>
        <taxon>Ascomycota</taxon>
        <taxon>Pezizomycotina</taxon>
        <taxon>Sordariomycetes</taxon>
        <taxon>Hypocreomycetidae</taxon>
        <taxon>Glomerellales</taxon>
        <taxon>Glomerellaceae</taxon>
        <taxon>Colletotrichum</taxon>
        <taxon>Colletotrichum orchidearum species complex</taxon>
    </lineage>
</organism>
<protein>
    <submittedName>
        <fullName evidence="2">Uncharacterized protein</fullName>
    </submittedName>
</protein>
<evidence type="ECO:0000313" key="2">
    <source>
        <dbReference type="EMBL" id="KAF6806182.1"/>
    </source>
</evidence>
<dbReference type="AlphaFoldDB" id="A0A8H6J4G4"/>
<feature type="region of interest" description="Disordered" evidence="1">
    <location>
        <begin position="153"/>
        <end position="179"/>
    </location>
</feature>
<evidence type="ECO:0000256" key="1">
    <source>
        <dbReference type="SAM" id="MobiDB-lite"/>
    </source>
</evidence>
<accession>A0A8H6J4G4</accession>